<dbReference type="PANTHER" id="PTHR13420:SF7">
    <property type="entry name" value="UPF0235 PROTEIN C15ORF40"/>
    <property type="match status" value="1"/>
</dbReference>
<protein>
    <submittedName>
        <fullName evidence="2">Uncharacterized protein</fullName>
    </submittedName>
</protein>
<dbReference type="Pfam" id="PF02594">
    <property type="entry name" value="DUF167"/>
    <property type="match status" value="1"/>
</dbReference>
<dbReference type="AlphaFoldDB" id="A0A1B6CQ84"/>
<accession>A0A1B6CQ84</accession>
<dbReference type="HAMAP" id="MF_00634">
    <property type="entry name" value="UPF0235"/>
    <property type="match status" value="1"/>
</dbReference>
<dbReference type="InterPro" id="IPR003746">
    <property type="entry name" value="DUF167"/>
</dbReference>
<dbReference type="GO" id="GO:0005737">
    <property type="term" value="C:cytoplasm"/>
    <property type="evidence" value="ECO:0007669"/>
    <property type="project" value="TreeGrafter"/>
</dbReference>
<organism evidence="2">
    <name type="scientific">Clastoptera arizonana</name>
    <name type="common">Arizona spittle bug</name>
    <dbReference type="NCBI Taxonomy" id="38151"/>
    <lineage>
        <taxon>Eukaryota</taxon>
        <taxon>Metazoa</taxon>
        <taxon>Ecdysozoa</taxon>
        <taxon>Arthropoda</taxon>
        <taxon>Hexapoda</taxon>
        <taxon>Insecta</taxon>
        <taxon>Pterygota</taxon>
        <taxon>Neoptera</taxon>
        <taxon>Paraneoptera</taxon>
        <taxon>Hemiptera</taxon>
        <taxon>Auchenorrhyncha</taxon>
        <taxon>Cercopoidea</taxon>
        <taxon>Clastopteridae</taxon>
        <taxon>Clastoptera</taxon>
    </lineage>
</organism>
<dbReference type="SMART" id="SM01152">
    <property type="entry name" value="DUF167"/>
    <property type="match status" value="1"/>
</dbReference>
<sequence>MLWQILLLKSKINLQNYLPLKMPKQELSKSIKGLNKPKSQKTVQPEEDFNAISTDKSGNIVIKVLAKPGAKANNITDINVDGIGVQINAPPVEGEANIELVKYLASVIGVRKSDVSLDRGCRSRHKTIIVSGSTLSAEQVKNKLTSEIKNN</sequence>
<evidence type="ECO:0000313" key="2">
    <source>
        <dbReference type="EMBL" id="JAS15676.1"/>
    </source>
</evidence>
<gene>
    <name evidence="2" type="ORF">g.19843</name>
</gene>
<dbReference type="PANTHER" id="PTHR13420">
    <property type="entry name" value="UPF0235 PROTEIN C15ORF40"/>
    <property type="match status" value="1"/>
</dbReference>
<reference evidence="2" key="1">
    <citation type="submission" date="2015-12" db="EMBL/GenBank/DDBJ databases">
        <title>De novo transcriptome assembly of four potential Pierce s Disease insect vectors from Arizona vineyards.</title>
        <authorList>
            <person name="Tassone E.E."/>
        </authorList>
    </citation>
    <scope>NUCLEOTIDE SEQUENCE</scope>
</reference>
<comment type="similarity">
    <text evidence="1">Belongs to the UPF0235 family.</text>
</comment>
<dbReference type="SUPFAM" id="SSF69786">
    <property type="entry name" value="YggU-like"/>
    <property type="match status" value="1"/>
</dbReference>
<name>A0A1B6CQ84_9HEMI</name>
<dbReference type="NCBIfam" id="TIGR00251">
    <property type="entry name" value="DUF167 family protein"/>
    <property type="match status" value="1"/>
</dbReference>
<evidence type="ECO:0000256" key="1">
    <source>
        <dbReference type="ARBA" id="ARBA00010364"/>
    </source>
</evidence>
<dbReference type="InterPro" id="IPR036591">
    <property type="entry name" value="YggU-like_sf"/>
</dbReference>
<dbReference type="Gene3D" id="3.30.1200.10">
    <property type="entry name" value="YggU-like"/>
    <property type="match status" value="1"/>
</dbReference>
<proteinExistence type="inferred from homology"/>
<dbReference type="EMBL" id="GEDC01021622">
    <property type="protein sequence ID" value="JAS15676.1"/>
    <property type="molecule type" value="Transcribed_RNA"/>
</dbReference>